<keyword evidence="1" id="KW-1133">Transmembrane helix</keyword>
<keyword evidence="3" id="KW-1185">Reference proteome</keyword>
<dbReference type="EMBL" id="JBHPBY010000636">
    <property type="protein sequence ID" value="MFC1853892.1"/>
    <property type="molecule type" value="Genomic_DNA"/>
</dbReference>
<feature type="non-terminal residue" evidence="2">
    <location>
        <position position="1"/>
    </location>
</feature>
<sequence>TTMSDIILLLVVVLPFITGFIAHHQWLAYQTMLTLHVLCGEIMLIVIPFTRLSHMLYFFFTRAFMGCEFGAIRNARDW</sequence>
<comment type="caution">
    <text evidence="2">The sequence shown here is derived from an EMBL/GenBank/DDBJ whole genome shotgun (WGS) entry which is preliminary data.</text>
</comment>
<dbReference type="Proteomes" id="UP001594351">
    <property type="component" value="Unassembled WGS sequence"/>
</dbReference>
<gene>
    <name evidence="2" type="ORF">ACFL27_27220</name>
</gene>
<protein>
    <submittedName>
        <fullName evidence="2">Nitrate reductase</fullName>
    </submittedName>
</protein>
<evidence type="ECO:0000313" key="3">
    <source>
        <dbReference type="Proteomes" id="UP001594351"/>
    </source>
</evidence>
<dbReference type="InterPro" id="IPR036197">
    <property type="entry name" value="NarG-like_sf"/>
</dbReference>
<evidence type="ECO:0000313" key="2">
    <source>
        <dbReference type="EMBL" id="MFC1853892.1"/>
    </source>
</evidence>
<keyword evidence="1" id="KW-0472">Membrane</keyword>
<dbReference type="SUPFAM" id="SSF103501">
    <property type="entry name" value="Respiratory nitrate reductase 1 gamma chain"/>
    <property type="match status" value="1"/>
</dbReference>
<feature type="transmembrane region" description="Helical" evidence="1">
    <location>
        <begin position="7"/>
        <end position="27"/>
    </location>
</feature>
<organism evidence="2 3">
    <name type="scientific">candidate division CSSED10-310 bacterium</name>
    <dbReference type="NCBI Taxonomy" id="2855610"/>
    <lineage>
        <taxon>Bacteria</taxon>
        <taxon>Bacteria division CSSED10-310</taxon>
    </lineage>
</organism>
<reference evidence="2 3" key="1">
    <citation type="submission" date="2024-09" db="EMBL/GenBank/DDBJ databases">
        <title>Laminarin stimulates single cell rates of sulfate reduction while oxygen inhibits transcriptomic activity in coastal marine sediment.</title>
        <authorList>
            <person name="Lindsay M."/>
            <person name="Orcutt B."/>
            <person name="Emerson D."/>
            <person name="Stepanauskas R."/>
            <person name="D'Angelo T."/>
        </authorList>
    </citation>
    <scope>NUCLEOTIDE SEQUENCE [LARGE SCALE GENOMIC DNA]</scope>
    <source>
        <strain evidence="2">SAG AM-311-K15</strain>
    </source>
</reference>
<keyword evidence="1" id="KW-0812">Transmembrane</keyword>
<proteinExistence type="predicted"/>
<accession>A0ABV6Z637</accession>
<evidence type="ECO:0000256" key="1">
    <source>
        <dbReference type="SAM" id="Phobius"/>
    </source>
</evidence>
<name>A0ABV6Z637_UNCC1</name>